<comment type="caution">
    <text evidence="1">The sequence shown here is derived from an EMBL/GenBank/DDBJ whole genome shotgun (WGS) entry which is preliminary data.</text>
</comment>
<dbReference type="EMBL" id="ACVN02000210">
    <property type="protein sequence ID" value="ERK54600.1"/>
    <property type="molecule type" value="Genomic_DNA"/>
</dbReference>
<reference evidence="1" key="1">
    <citation type="submission" date="2013-08" db="EMBL/GenBank/DDBJ databases">
        <authorList>
            <person name="Durkin A.S."/>
            <person name="Haft D.R."/>
            <person name="McCorrison J."/>
            <person name="Torralba M."/>
            <person name="Gillis M."/>
            <person name="Haft D.H."/>
            <person name="Methe B."/>
            <person name="Sutton G."/>
            <person name="Nelson K.E."/>
        </authorList>
    </citation>
    <scope>NUCLEOTIDE SEQUENCE [LARGE SCALE GENOMIC DNA]</scope>
    <source>
        <strain evidence="1">F0233</strain>
    </source>
</reference>
<organism evidence="1 2">
    <name type="scientific">Propionibacterium acidifaciens F0233</name>
    <dbReference type="NCBI Taxonomy" id="553198"/>
    <lineage>
        <taxon>Bacteria</taxon>
        <taxon>Bacillati</taxon>
        <taxon>Actinomycetota</taxon>
        <taxon>Actinomycetes</taxon>
        <taxon>Propionibacteriales</taxon>
        <taxon>Propionibacteriaceae</taxon>
        <taxon>Propionibacterium</taxon>
    </lineage>
</organism>
<sequence>MSRLLCRRSGCTPTVVGHAVVDSGAEACGAGRFTSCRLGCGLFRNPGVD</sequence>
<accession>U2PVS1</accession>
<proteinExistence type="predicted"/>
<dbReference type="AlphaFoldDB" id="U2PVS1"/>
<gene>
    <name evidence="1" type="ORF">HMPREF0682_2453</name>
</gene>
<name>U2PVS1_9ACTN</name>
<keyword evidence="2" id="KW-1185">Reference proteome</keyword>
<dbReference type="Proteomes" id="UP000017052">
    <property type="component" value="Unassembled WGS sequence"/>
</dbReference>
<evidence type="ECO:0000313" key="1">
    <source>
        <dbReference type="EMBL" id="ERK54600.1"/>
    </source>
</evidence>
<evidence type="ECO:0000313" key="2">
    <source>
        <dbReference type="Proteomes" id="UP000017052"/>
    </source>
</evidence>
<protein>
    <submittedName>
        <fullName evidence="1">Uncharacterized protein</fullName>
    </submittedName>
</protein>